<evidence type="ECO:0000256" key="7">
    <source>
        <dbReference type="HAMAP-Rule" id="MF_00090"/>
    </source>
</evidence>
<comment type="similarity">
    <text evidence="2 7">Belongs to the methyltransferase superfamily. L-isoaspartyl/D-aspartyl protein methyltransferase family.</text>
</comment>
<evidence type="ECO:0000256" key="6">
    <source>
        <dbReference type="ARBA" id="ARBA00022691"/>
    </source>
</evidence>
<keyword evidence="5 7" id="KW-0808">Transferase</keyword>
<dbReference type="CDD" id="cd02440">
    <property type="entry name" value="AdoMet_MTases"/>
    <property type="match status" value="1"/>
</dbReference>
<dbReference type="Pfam" id="PF01135">
    <property type="entry name" value="PCMT"/>
    <property type="match status" value="1"/>
</dbReference>
<proteinExistence type="inferred from homology"/>
<keyword evidence="6 7" id="KW-0949">S-adenosyl-L-methionine</keyword>
<dbReference type="GO" id="GO:0005737">
    <property type="term" value="C:cytoplasm"/>
    <property type="evidence" value="ECO:0007669"/>
    <property type="project" value="UniProtKB-SubCell"/>
</dbReference>
<dbReference type="PANTHER" id="PTHR11579:SF0">
    <property type="entry name" value="PROTEIN-L-ISOASPARTATE(D-ASPARTATE) O-METHYLTRANSFERASE"/>
    <property type="match status" value="1"/>
</dbReference>
<dbReference type="NCBIfam" id="NF001453">
    <property type="entry name" value="PRK00312.1"/>
    <property type="match status" value="1"/>
</dbReference>
<dbReference type="NCBIfam" id="TIGR00080">
    <property type="entry name" value="pimt"/>
    <property type="match status" value="1"/>
</dbReference>
<comment type="subcellular location">
    <subcellularLocation>
        <location evidence="1 7">Cytoplasm</location>
    </subcellularLocation>
</comment>
<dbReference type="HAMAP" id="MF_00090">
    <property type="entry name" value="PIMT"/>
    <property type="match status" value="1"/>
</dbReference>
<accession>A0A1M7S5U2</accession>
<evidence type="ECO:0000256" key="4">
    <source>
        <dbReference type="ARBA" id="ARBA00022603"/>
    </source>
</evidence>
<dbReference type="GO" id="GO:0032259">
    <property type="term" value="P:methylation"/>
    <property type="evidence" value="ECO:0007669"/>
    <property type="project" value="UniProtKB-KW"/>
</dbReference>
<evidence type="ECO:0000256" key="1">
    <source>
        <dbReference type="ARBA" id="ARBA00004496"/>
    </source>
</evidence>
<feature type="active site" evidence="7">
    <location>
        <position position="64"/>
    </location>
</feature>
<dbReference type="FunFam" id="3.40.50.150:FF:000010">
    <property type="entry name" value="Protein-L-isoaspartate O-methyltransferase"/>
    <property type="match status" value="1"/>
</dbReference>
<name>A0A1M7S5U2_9BACT</name>
<dbReference type="GO" id="GO:0030091">
    <property type="term" value="P:protein repair"/>
    <property type="evidence" value="ECO:0007669"/>
    <property type="project" value="UniProtKB-UniRule"/>
</dbReference>
<comment type="catalytic activity">
    <reaction evidence="7">
        <text>[protein]-L-isoaspartate + S-adenosyl-L-methionine = [protein]-L-isoaspartate alpha-methyl ester + S-adenosyl-L-homocysteine</text>
        <dbReference type="Rhea" id="RHEA:12705"/>
        <dbReference type="Rhea" id="RHEA-COMP:12143"/>
        <dbReference type="Rhea" id="RHEA-COMP:12144"/>
        <dbReference type="ChEBI" id="CHEBI:57856"/>
        <dbReference type="ChEBI" id="CHEBI:59789"/>
        <dbReference type="ChEBI" id="CHEBI:90596"/>
        <dbReference type="ChEBI" id="CHEBI:90598"/>
        <dbReference type="EC" id="2.1.1.77"/>
    </reaction>
</comment>
<keyword evidence="3 7" id="KW-0963">Cytoplasm</keyword>
<dbReference type="STRING" id="1121455.SAMN02745728_00485"/>
<dbReference type="SUPFAM" id="SSF53335">
    <property type="entry name" value="S-adenosyl-L-methionine-dependent methyltransferases"/>
    <property type="match status" value="1"/>
</dbReference>
<dbReference type="InterPro" id="IPR029063">
    <property type="entry name" value="SAM-dependent_MTases_sf"/>
</dbReference>
<reference evidence="8 9" key="1">
    <citation type="submission" date="2016-12" db="EMBL/GenBank/DDBJ databases">
        <authorList>
            <person name="Song W.-J."/>
            <person name="Kurnit D.M."/>
        </authorList>
    </citation>
    <scope>NUCLEOTIDE SEQUENCE [LARGE SCALE GENOMIC DNA]</scope>
    <source>
        <strain evidence="8 9">DSM 11393</strain>
    </source>
</reference>
<dbReference type="InterPro" id="IPR000682">
    <property type="entry name" value="PCMT"/>
</dbReference>
<dbReference type="Proteomes" id="UP000186469">
    <property type="component" value="Unassembled WGS sequence"/>
</dbReference>
<evidence type="ECO:0000256" key="5">
    <source>
        <dbReference type="ARBA" id="ARBA00022679"/>
    </source>
</evidence>
<keyword evidence="4 7" id="KW-0489">Methyltransferase</keyword>
<dbReference type="EMBL" id="FRDI01000003">
    <property type="protein sequence ID" value="SHN54039.1"/>
    <property type="molecule type" value="Genomic_DNA"/>
</dbReference>
<comment type="function">
    <text evidence="7">Catalyzes the methyl esterification of L-isoaspartyl residues in peptides and proteins that result from spontaneous decomposition of normal L-aspartyl and L-asparaginyl residues. It plays a role in the repair and/or degradation of damaged proteins.</text>
</comment>
<dbReference type="PANTHER" id="PTHR11579">
    <property type="entry name" value="PROTEIN-L-ISOASPARTATE O-METHYLTRANSFERASE"/>
    <property type="match status" value="1"/>
</dbReference>
<keyword evidence="9" id="KW-1185">Reference proteome</keyword>
<evidence type="ECO:0000313" key="9">
    <source>
        <dbReference type="Proteomes" id="UP000186469"/>
    </source>
</evidence>
<dbReference type="Gene3D" id="3.40.50.150">
    <property type="entry name" value="Vaccinia Virus protein VP39"/>
    <property type="match status" value="1"/>
</dbReference>
<protein>
    <recommendedName>
        <fullName evidence="7">Protein-L-isoaspartate O-methyltransferase</fullName>
        <ecNumber evidence="7">2.1.1.77</ecNumber>
    </recommendedName>
    <alternativeName>
        <fullName evidence="7">L-isoaspartyl protein carboxyl methyltransferase</fullName>
    </alternativeName>
    <alternativeName>
        <fullName evidence="7">Protein L-isoaspartyl methyltransferase</fullName>
    </alternativeName>
    <alternativeName>
        <fullName evidence="7">Protein-beta-aspartate methyltransferase</fullName>
        <shortName evidence="7">PIMT</shortName>
    </alternativeName>
</protein>
<dbReference type="PROSITE" id="PS01279">
    <property type="entry name" value="PCMT"/>
    <property type="match status" value="1"/>
</dbReference>
<dbReference type="AlphaFoldDB" id="A0A1M7S5U2"/>
<evidence type="ECO:0000256" key="3">
    <source>
        <dbReference type="ARBA" id="ARBA00022490"/>
    </source>
</evidence>
<gene>
    <name evidence="7" type="primary">pcm</name>
    <name evidence="8" type="ORF">SAMN02745728_00485</name>
</gene>
<dbReference type="GO" id="GO:0004719">
    <property type="term" value="F:protein-L-isoaspartate (D-aspartate) O-methyltransferase activity"/>
    <property type="evidence" value="ECO:0007669"/>
    <property type="project" value="UniProtKB-UniRule"/>
</dbReference>
<dbReference type="EC" id="2.1.1.77" evidence="7"/>
<organism evidence="8 9">
    <name type="scientific">Desulfovibrio litoralis DSM 11393</name>
    <dbReference type="NCBI Taxonomy" id="1121455"/>
    <lineage>
        <taxon>Bacteria</taxon>
        <taxon>Pseudomonadati</taxon>
        <taxon>Thermodesulfobacteriota</taxon>
        <taxon>Desulfovibrionia</taxon>
        <taxon>Desulfovibrionales</taxon>
        <taxon>Desulfovibrionaceae</taxon>
        <taxon>Desulfovibrio</taxon>
    </lineage>
</organism>
<sequence length="216" mass="24180">MLTDYQKKSRERMVHEQLMRNGIRNRAILHAMQKVPRHFFVQEALTSQAYEDLTLPIGSGQTISRPIVVAWMTEILQPQKGLKILEIGTGCGYQTAVLAELGLNVFSIERIPELHQSAKQRLAKLGYTSNTLLKLSDGTLGWKEAAPFDRIMITAGGPVVPPPLLEQLADQGLLLMPIGNDRQKQNFILLHKNNGEITKETFGEVSFVELIGNHGW</sequence>
<evidence type="ECO:0000256" key="2">
    <source>
        <dbReference type="ARBA" id="ARBA00005369"/>
    </source>
</evidence>
<evidence type="ECO:0000313" key="8">
    <source>
        <dbReference type="EMBL" id="SHN54039.1"/>
    </source>
</evidence>